<feature type="domain" description="Hemerythrin-like" evidence="1">
    <location>
        <begin position="53"/>
        <end position="172"/>
    </location>
</feature>
<dbReference type="Pfam" id="PF01814">
    <property type="entry name" value="Hemerythrin"/>
    <property type="match status" value="1"/>
</dbReference>
<proteinExistence type="predicted"/>
<dbReference type="AlphaFoldDB" id="A0A2T3ZU89"/>
<dbReference type="STRING" id="983964.A0A2T3ZU89"/>
<name>A0A2T3ZU89_TRIHA</name>
<dbReference type="RefSeq" id="XP_024768043.1">
    <property type="nucleotide sequence ID" value="XM_024921226.1"/>
</dbReference>
<dbReference type="CDD" id="cd12108">
    <property type="entry name" value="Hr-like"/>
    <property type="match status" value="1"/>
</dbReference>
<keyword evidence="3" id="KW-1185">Reference proteome</keyword>
<dbReference type="Proteomes" id="UP000241690">
    <property type="component" value="Unassembled WGS sequence"/>
</dbReference>
<dbReference type="PANTHER" id="PTHR38048">
    <property type="entry name" value="EXPRESSED PROTEIN"/>
    <property type="match status" value="1"/>
</dbReference>
<organism evidence="2 3">
    <name type="scientific">Trichoderma harzianum CBS 226.95</name>
    <dbReference type="NCBI Taxonomy" id="983964"/>
    <lineage>
        <taxon>Eukaryota</taxon>
        <taxon>Fungi</taxon>
        <taxon>Dikarya</taxon>
        <taxon>Ascomycota</taxon>
        <taxon>Pezizomycotina</taxon>
        <taxon>Sordariomycetes</taxon>
        <taxon>Hypocreomycetidae</taxon>
        <taxon>Hypocreales</taxon>
        <taxon>Hypocreaceae</taxon>
        <taxon>Trichoderma</taxon>
    </lineage>
</organism>
<dbReference type="InterPro" id="IPR012312">
    <property type="entry name" value="Hemerythrin-like"/>
</dbReference>
<dbReference type="Gene3D" id="1.20.120.520">
    <property type="entry name" value="nmb1532 protein domain like"/>
    <property type="match status" value="1"/>
</dbReference>
<accession>A0A2T3ZU89</accession>
<dbReference type="InterPro" id="IPR053206">
    <property type="entry name" value="Dimeric_xanthone_biosynth"/>
</dbReference>
<protein>
    <recommendedName>
        <fullName evidence="1">Hemerythrin-like domain-containing protein</fullName>
    </recommendedName>
</protein>
<dbReference type="GeneID" id="36629806"/>
<dbReference type="PANTHER" id="PTHR38048:SF2">
    <property type="entry name" value="HEMERYTHRIN-LIKE DOMAIN-CONTAINING PROTEIN"/>
    <property type="match status" value="1"/>
</dbReference>
<gene>
    <name evidence="2" type="ORF">M431DRAFT_546724</name>
</gene>
<evidence type="ECO:0000259" key="1">
    <source>
        <dbReference type="Pfam" id="PF01814"/>
    </source>
</evidence>
<evidence type="ECO:0000313" key="3">
    <source>
        <dbReference type="Proteomes" id="UP000241690"/>
    </source>
</evidence>
<evidence type="ECO:0000313" key="2">
    <source>
        <dbReference type="EMBL" id="PTB48366.1"/>
    </source>
</evidence>
<dbReference type="EMBL" id="KZ679699">
    <property type="protein sequence ID" value="PTB48366.1"/>
    <property type="molecule type" value="Genomic_DNA"/>
</dbReference>
<sequence length="265" mass="30947">MTTQGPADHPFELIQTPTSQLRQSPVTLADTMWLTYSEPNQFHRCASEMACVHNMMLRGLNSIYLQAPYIKAQDEKSFLHYSACFYQLVHVHHDGEEKMLFPLIEEMSGEKGIMQHNVEQHHTFDEGLEKYIKYIRDCLDGKEAYQGSNLIAIVDEFGQNLADHLHEEIMTILGLEKYRDKMKSLEETFEKFANKDTAQLPPAGTLSWGFFNHDRGYENGLWKNWPPAPAPVVFMVRYVLFWVHSDWWQFASCDKYGKLRERLFT</sequence>
<reference evidence="2 3" key="1">
    <citation type="submission" date="2016-07" db="EMBL/GenBank/DDBJ databases">
        <title>Multiple horizontal gene transfer events from other fungi enriched the ability of initially mycotrophic Trichoderma (Ascomycota) to feed on dead plant biomass.</title>
        <authorList>
            <consortium name="DOE Joint Genome Institute"/>
            <person name="Aerts A."/>
            <person name="Atanasova L."/>
            <person name="Chenthamara K."/>
            <person name="Zhang J."/>
            <person name="Grujic M."/>
            <person name="Henrissat B."/>
            <person name="Kuo A."/>
            <person name="Salamov A."/>
            <person name="Lipzen A."/>
            <person name="Labutti K."/>
            <person name="Barry K."/>
            <person name="Miao Y."/>
            <person name="Rahimi M.J."/>
            <person name="Shen Q."/>
            <person name="Grigoriev I.V."/>
            <person name="Kubicek C.P."/>
            <person name="Druzhinina I.S."/>
        </authorList>
    </citation>
    <scope>NUCLEOTIDE SEQUENCE [LARGE SCALE GENOMIC DNA]</scope>
    <source>
        <strain evidence="2 3">CBS 226.95</strain>
    </source>
</reference>